<dbReference type="EMBL" id="JASCIQ010000053">
    <property type="protein sequence ID" value="MDI3408847.1"/>
    <property type="molecule type" value="Genomic_DNA"/>
</dbReference>
<proteinExistence type="predicted"/>
<dbReference type="Proteomes" id="UP001223978">
    <property type="component" value="Unassembled WGS sequence"/>
</dbReference>
<comment type="caution">
    <text evidence="1">The sequence shown here is derived from an EMBL/GenBank/DDBJ whole genome shotgun (WGS) entry which is preliminary data.</text>
</comment>
<keyword evidence="2" id="KW-1185">Reference proteome</keyword>
<reference evidence="1 2" key="1">
    <citation type="submission" date="2023-05" db="EMBL/GenBank/DDBJ databases">
        <title>Draft genome sequence of Streptomyces sp. B-S-A6 isolated from a cave soil in Thailand.</title>
        <authorList>
            <person name="Chamroensaksri N."/>
            <person name="Muangham S."/>
        </authorList>
    </citation>
    <scope>NUCLEOTIDE SEQUENCE [LARGE SCALE GENOMIC DNA]</scope>
    <source>
        <strain evidence="1 2">B-S-A6</strain>
    </source>
</reference>
<organism evidence="1 2">
    <name type="scientific">Streptomyces cavernicola</name>
    <dbReference type="NCBI Taxonomy" id="3043613"/>
    <lineage>
        <taxon>Bacteria</taxon>
        <taxon>Bacillati</taxon>
        <taxon>Actinomycetota</taxon>
        <taxon>Actinomycetes</taxon>
        <taxon>Kitasatosporales</taxon>
        <taxon>Streptomycetaceae</taxon>
        <taxon>Streptomyces</taxon>
    </lineage>
</organism>
<sequence>MDHRETCATVAETEAARGELAEALAAVGVQLPSLRVDTVPYANEPSFPLVDLGRCNAETALALAAALRGRQG</sequence>
<accession>A0ABT6SME5</accession>
<evidence type="ECO:0000313" key="2">
    <source>
        <dbReference type="Proteomes" id="UP001223978"/>
    </source>
</evidence>
<name>A0ABT6SME5_9ACTN</name>
<protein>
    <recommendedName>
        <fullName evidence="3">Secreted protein</fullName>
    </recommendedName>
</protein>
<gene>
    <name evidence="1" type="ORF">QIS96_34150</name>
</gene>
<evidence type="ECO:0008006" key="3">
    <source>
        <dbReference type="Google" id="ProtNLM"/>
    </source>
</evidence>
<evidence type="ECO:0000313" key="1">
    <source>
        <dbReference type="EMBL" id="MDI3408847.1"/>
    </source>
</evidence>